<dbReference type="GO" id="GO:0022857">
    <property type="term" value="F:transmembrane transporter activity"/>
    <property type="evidence" value="ECO:0007669"/>
    <property type="project" value="TreeGrafter"/>
</dbReference>
<name>A0A1V9FFR4_9BACT</name>
<evidence type="ECO:0000256" key="2">
    <source>
        <dbReference type="ARBA" id="ARBA00022475"/>
    </source>
</evidence>
<comment type="subcellular location">
    <subcellularLocation>
        <location evidence="1">Cell membrane</location>
        <topology evidence="1">Multi-pass membrane protein</topology>
    </subcellularLocation>
</comment>
<dbReference type="InterPro" id="IPR050250">
    <property type="entry name" value="Macrolide_Exporter_MacB"/>
</dbReference>
<dbReference type="PANTHER" id="PTHR30572:SF18">
    <property type="entry name" value="ABC-TYPE MACROLIDE FAMILY EXPORT SYSTEM PERMEASE COMPONENT 2"/>
    <property type="match status" value="1"/>
</dbReference>
<dbReference type="PANTHER" id="PTHR30572">
    <property type="entry name" value="MEMBRANE COMPONENT OF TRANSPORTER-RELATED"/>
    <property type="match status" value="1"/>
</dbReference>
<dbReference type="STRING" id="1703345.A3860_11225"/>
<evidence type="ECO:0000256" key="4">
    <source>
        <dbReference type="ARBA" id="ARBA00022989"/>
    </source>
</evidence>
<dbReference type="Proteomes" id="UP000192796">
    <property type="component" value="Unassembled WGS sequence"/>
</dbReference>
<comment type="caution">
    <text evidence="8">The sequence shown here is derived from an EMBL/GenBank/DDBJ whole genome shotgun (WGS) entry which is preliminary data.</text>
</comment>
<keyword evidence="9" id="KW-1185">Reference proteome</keyword>
<accession>A0A1V9FFR4</accession>
<dbReference type="GO" id="GO:0005886">
    <property type="term" value="C:plasma membrane"/>
    <property type="evidence" value="ECO:0007669"/>
    <property type="project" value="UniProtKB-SubCell"/>
</dbReference>
<evidence type="ECO:0000256" key="1">
    <source>
        <dbReference type="ARBA" id="ARBA00004651"/>
    </source>
</evidence>
<dbReference type="EMBL" id="LVYD01000124">
    <property type="protein sequence ID" value="OQP57127.1"/>
    <property type="molecule type" value="Genomic_DNA"/>
</dbReference>
<dbReference type="InterPro" id="IPR003838">
    <property type="entry name" value="ABC3_permease_C"/>
</dbReference>
<feature type="domain" description="ABC3 transporter permease C-terminal" evidence="7">
    <location>
        <begin position="2"/>
        <end position="94"/>
    </location>
</feature>
<keyword evidence="5 6" id="KW-0472">Membrane</keyword>
<feature type="transmembrane region" description="Helical" evidence="6">
    <location>
        <begin position="62"/>
        <end position="84"/>
    </location>
</feature>
<evidence type="ECO:0000256" key="5">
    <source>
        <dbReference type="ARBA" id="ARBA00023136"/>
    </source>
</evidence>
<keyword evidence="4 6" id="KW-1133">Transmembrane helix</keyword>
<sequence length="101" mass="11152">MAHARVKEIGIRKVLGASVQNITTLLSKDFLKLVLISFAIATPVAWWFMHNWLTAFTYRVTISWWVFVAAGFASAAIAFITVSFQAIKAAIANPVVALKNE</sequence>
<evidence type="ECO:0000313" key="8">
    <source>
        <dbReference type="EMBL" id="OQP57127.1"/>
    </source>
</evidence>
<dbReference type="Pfam" id="PF02687">
    <property type="entry name" value="FtsX"/>
    <property type="match status" value="1"/>
</dbReference>
<reference evidence="8 9" key="1">
    <citation type="submission" date="2016-03" db="EMBL/GenBank/DDBJ databases">
        <title>Niastella vici sp. nov., isolated from farmland soil.</title>
        <authorList>
            <person name="Chen L."/>
            <person name="Wang D."/>
            <person name="Yang S."/>
            <person name="Wang G."/>
        </authorList>
    </citation>
    <scope>NUCLEOTIDE SEQUENCE [LARGE SCALE GENOMIC DNA]</scope>
    <source>
        <strain evidence="8 9">DJ57</strain>
    </source>
</reference>
<evidence type="ECO:0000259" key="7">
    <source>
        <dbReference type="Pfam" id="PF02687"/>
    </source>
</evidence>
<evidence type="ECO:0000313" key="9">
    <source>
        <dbReference type="Proteomes" id="UP000192796"/>
    </source>
</evidence>
<proteinExistence type="predicted"/>
<dbReference type="AlphaFoldDB" id="A0A1V9FFR4"/>
<evidence type="ECO:0000256" key="6">
    <source>
        <dbReference type="SAM" id="Phobius"/>
    </source>
</evidence>
<feature type="transmembrane region" description="Helical" evidence="6">
    <location>
        <begin position="30"/>
        <end position="50"/>
    </location>
</feature>
<gene>
    <name evidence="8" type="ORF">A3860_11225</name>
</gene>
<keyword evidence="3 6" id="KW-0812">Transmembrane</keyword>
<evidence type="ECO:0000256" key="3">
    <source>
        <dbReference type="ARBA" id="ARBA00022692"/>
    </source>
</evidence>
<protein>
    <recommendedName>
        <fullName evidence="7">ABC3 transporter permease C-terminal domain-containing protein</fullName>
    </recommendedName>
</protein>
<organism evidence="8 9">
    <name type="scientific">Niastella vici</name>
    <dbReference type="NCBI Taxonomy" id="1703345"/>
    <lineage>
        <taxon>Bacteria</taxon>
        <taxon>Pseudomonadati</taxon>
        <taxon>Bacteroidota</taxon>
        <taxon>Chitinophagia</taxon>
        <taxon>Chitinophagales</taxon>
        <taxon>Chitinophagaceae</taxon>
        <taxon>Niastella</taxon>
    </lineage>
</organism>
<keyword evidence="2" id="KW-1003">Cell membrane</keyword>